<gene>
    <name evidence="1" type="ORF">O181_021075</name>
</gene>
<name>A0A9Q3GWQ9_9BASI</name>
<sequence length="100" mass="11750">MSQFADQAQNQFADLQKSHVRLEKLTYSMETIVKALQEGHAQLCKSSEEINRRLNQVLEEKHHCKRDRDCLAQDLNKLLNVYQNMNPQPKGKVLDNKYHQ</sequence>
<dbReference type="AlphaFoldDB" id="A0A9Q3GWQ9"/>
<keyword evidence="2" id="KW-1185">Reference proteome</keyword>
<comment type="caution">
    <text evidence="1">The sequence shown here is derived from an EMBL/GenBank/DDBJ whole genome shotgun (WGS) entry which is preliminary data.</text>
</comment>
<accession>A0A9Q3GWQ9</accession>
<evidence type="ECO:0000313" key="1">
    <source>
        <dbReference type="EMBL" id="MBW0481360.1"/>
    </source>
</evidence>
<organism evidence="1 2">
    <name type="scientific">Austropuccinia psidii MF-1</name>
    <dbReference type="NCBI Taxonomy" id="1389203"/>
    <lineage>
        <taxon>Eukaryota</taxon>
        <taxon>Fungi</taxon>
        <taxon>Dikarya</taxon>
        <taxon>Basidiomycota</taxon>
        <taxon>Pucciniomycotina</taxon>
        <taxon>Pucciniomycetes</taxon>
        <taxon>Pucciniales</taxon>
        <taxon>Sphaerophragmiaceae</taxon>
        <taxon>Austropuccinia</taxon>
    </lineage>
</organism>
<proteinExistence type="predicted"/>
<dbReference type="Proteomes" id="UP000765509">
    <property type="component" value="Unassembled WGS sequence"/>
</dbReference>
<dbReference type="EMBL" id="AVOT02006354">
    <property type="protein sequence ID" value="MBW0481360.1"/>
    <property type="molecule type" value="Genomic_DNA"/>
</dbReference>
<protein>
    <submittedName>
        <fullName evidence="1">Uncharacterized protein</fullName>
    </submittedName>
</protein>
<evidence type="ECO:0000313" key="2">
    <source>
        <dbReference type="Proteomes" id="UP000765509"/>
    </source>
</evidence>
<reference evidence="1" key="1">
    <citation type="submission" date="2021-03" db="EMBL/GenBank/DDBJ databases">
        <title>Draft genome sequence of rust myrtle Austropuccinia psidii MF-1, a brazilian biotype.</title>
        <authorList>
            <person name="Quecine M.C."/>
            <person name="Pachon D.M.R."/>
            <person name="Bonatelli M.L."/>
            <person name="Correr F.H."/>
            <person name="Franceschini L.M."/>
            <person name="Leite T.F."/>
            <person name="Margarido G.R.A."/>
            <person name="Almeida C.A."/>
            <person name="Ferrarezi J.A."/>
            <person name="Labate C.A."/>
        </authorList>
    </citation>
    <scope>NUCLEOTIDE SEQUENCE</scope>
    <source>
        <strain evidence="1">MF-1</strain>
    </source>
</reference>